<dbReference type="Gene3D" id="1.20.1530.20">
    <property type="match status" value="1"/>
</dbReference>
<feature type="transmembrane region" description="Helical" evidence="8">
    <location>
        <begin position="125"/>
        <end position="144"/>
    </location>
</feature>
<feature type="transmembrane region" description="Helical" evidence="8">
    <location>
        <begin position="6"/>
        <end position="26"/>
    </location>
</feature>
<keyword evidence="4" id="KW-1003">Cell membrane</keyword>
<dbReference type="RefSeq" id="WP_188410603.1">
    <property type="nucleotide sequence ID" value="NZ_BMCP01000004.1"/>
</dbReference>
<name>A0A8J3DZ65_9RHOB</name>
<dbReference type="GO" id="GO:0055085">
    <property type="term" value="P:transmembrane transport"/>
    <property type="evidence" value="ECO:0007669"/>
    <property type="project" value="InterPro"/>
</dbReference>
<evidence type="ECO:0000313" key="10">
    <source>
        <dbReference type="Proteomes" id="UP000602745"/>
    </source>
</evidence>
<feature type="transmembrane region" description="Helical" evidence="8">
    <location>
        <begin position="196"/>
        <end position="218"/>
    </location>
</feature>
<comment type="subcellular location">
    <subcellularLocation>
        <location evidence="1">Cell membrane</location>
        <topology evidence="1">Multi-pass membrane protein</topology>
    </subcellularLocation>
</comment>
<reference evidence="9" key="1">
    <citation type="journal article" date="2014" name="Int. J. Syst. Evol. Microbiol.">
        <title>Complete genome sequence of Corynebacterium casei LMG S-19264T (=DSM 44701T), isolated from a smear-ripened cheese.</title>
        <authorList>
            <consortium name="US DOE Joint Genome Institute (JGI-PGF)"/>
            <person name="Walter F."/>
            <person name="Albersmeier A."/>
            <person name="Kalinowski J."/>
            <person name="Ruckert C."/>
        </authorList>
    </citation>
    <scope>NUCLEOTIDE SEQUENCE</scope>
    <source>
        <strain evidence="9">CCM 7684</strain>
    </source>
</reference>
<sequence>MTDILAIILPVFGLIFLGFFAVKTGILSPSTGEGLSDYVFALAVPALIFRTLSTNSLPNTSPWGYWIAYFAGVAVVWPLAMLLARRVFGRSSQEAVVHGFAAGQSNTVLVGIPLILAAYGEAGAVPLFLLIAIHLPVMMTLGTLNMEATGGISRAGFLRLLRILATHPILLALIAGLIASWLSLSIPETARTIIDGLGASASPVALVAMGITLARYGLKGEIATATTLTFLKLMVHPFAVWILAHFIFGLEPVFTGVAVLFASMPCGINGYLLAARYKTGEAVASGAITISTALSVITVAFWLWVLGVG</sequence>
<evidence type="ECO:0000256" key="4">
    <source>
        <dbReference type="ARBA" id="ARBA00022475"/>
    </source>
</evidence>
<feature type="transmembrane region" description="Helical" evidence="8">
    <location>
        <begin position="96"/>
        <end position="119"/>
    </location>
</feature>
<feature type="transmembrane region" description="Helical" evidence="8">
    <location>
        <begin position="230"/>
        <end position="248"/>
    </location>
</feature>
<evidence type="ECO:0000256" key="7">
    <source>
        <dbReference type="ARBA" id="ARBA00023136"/>
    </source>
</evidence>
<evidence type="ECO:0000256" key="6">
    <source>
        <dbReference type="ARBA" id="ARBA00022989"/>
    </source>
</evidence>
<feature type="transmembrane region" description="Helical" evidence="8">
    <location>
        <begin position="254"/>
        <end position="275"/>
    </location>
</feature>
<proteinExistence type="inferred from homology"/>
<reference evidence="9" key="2">
    <citation type="submission" date="2020-09" db="EMBL/GenBank/DDBJ databases">
        <authorList>
            <person name="Sun Q."/>
            <person name="Sedlacek I."/>
        </authorList>
    </citation>
    <scope>NUCLEOTIDE SEQUENCE</scope>
    <source>
        <strain evidence="9">CCM 7684</strain>
    </source>
</reference>
<dbReference type="InterPro" id="IPR004776">
    <property type="entry name" value="Mem_transp_PIN-like"/>
</dbReference>
<keyword evidence="6 8" id="KW-1133">Transmembrane helix</keyword>
<evidence type="ECO:0000256" key="1">
    <source>
        <dbReference type="ARBA" id="ARBA00004651"/>
    </source>
</evidence>
<evidence type="ECO:0000256" key="8">
    <source>
        <dbReference type="SAM" id="Phobius"/>
    </source>
</evidence>
<dbReference type="AlphaFoldDB" id="A0A8J3DZ65"/>
<dbReference type="GO" id="GO:0005886">
    <property type="term" value="C:plasma membrane"/>
    <property type="evidence" value="ECO:0007669"/>
    <property type="project" value="UniProtKB-SubCell"/>
</dbReference>
<feature type="transmembrane region" description="Helical" evidence="8">
    <location>
        <begin position="63"/>
        <end position="84"/>
    </location>
</feature>
<keyword evidence="3" id="KW-0813">Transport</keyword>
<feature type="transmembrane region" description="Helical" evidence="8">
    <location>
        <begin position="282"/>
        <end position="305"/>
    </location>
</feature>
<feature type="transmembrane region" description="Helical" evidence="8">
    <location>
        <begin position="164"/>
        <end position="184"/>
    </location>
</feature>
<dbReference type="Proteomes" id="UP000602745">
    <property type="component" value="Unassembled WGS sequence"/>
</dbReference>
<protein>
    <submittedName>
        <fullName evidence="9">Permease</fullName>
    </submittedName>
</protein>
<evidence type="ECO:0000256" key="2">
    <source>
        <dbReference type="ARBA" id="ARBA00010145"/>
    </source>
</evidence>
<dbReference type="InterPro" id="IPR038770">
    <property type="entry name" value="Na+/solute_symporter_sf"/>
</dbReference>
<dbReference type="EMBL" id="BMCP01000004">
    <property type="protein sequence ID" value="GGE50805.1"/>
    <property type="molecule type" value="Genomic_DNA"/>
</dbReference>
<gene>
    <name evidence="9" type="ORF">GCM10007276_29830</name>
</gene>
<dbReference type="PANTHER" id="PTHR36838">
    <property type="entry name" value="AUXIN EFFLUX CARRIER FAMILY PROTEIN"/>
    <property type="match status" value="1"/>
</dbReference>
<evidence type="ECO:0000256" key="3">
    <source>
        <dbReference type="ARBA" id="ARBA00022448"/>
    </source>
</evidence>
<dbReference type="Pfam" id="PF03547">
    <property type="entry name" value="Mem_trans"/>
    <property type="match status" value="1"/>
</dbReference>
<comment type="similarity">
    <text evidence="2">Belongs to the auxin efflux carrier (TC 2.A.69) family.</text>
</comment>
<organism evidence="9 10">
    <name type="scientific">Agaricicola taiwanensis</name>
    <dbReference type="NCBI Taxonomy" id="591372"/>
    <lineage>
        <taxon>Bacteria</taxon>
        <taxon>Pseudomonadati</taxon>
        <taxon>Pseudomonadota</taxon>
        <taxon>Alphaproteobacteria</taxon>
        <taxon>Rhodobacterales</taxon>
        <taxon>Paracoccaceae</taxon>
        <taxon>Agaricicola</taxon>
    </lineage>
</organism>
<comment type="caution">
    <text evidence="9">The sequence shown here is derived from an EMBL/GenBank/DDBJ whole genome shotgun (WGS) entry which is preliminary data.</text>
</comment>
<dbReference type="PANTHER" id="PTHR36838:SF3">
    <property type="entry name" value="TRANSPORTER AUXIN EFFLUX CARRIER EC FAMILY"/>
    <property type="match status" value="1"/>
</dbReference>
<evidence type="ECO:0000313" key="9">
    <source>
        <dbReference type="EMBL" id="GGE50805.1"/>
    </source>
</evidence>
<keyword evidence="5 8" id="KW-0812">Transmembrane</keyword>
<accession>A0A8J3DZ65</accession>
<keyword evidence="10" id="KW-1185">Reference proteome</keyword>
<keyword evidence="7 8" id="KW-0472">Membrane</keyword>
<evidence type="ECO:0000256" key="5">
    <source>
        <dbReference type="ARBA" id="ARBA00022692"/>
    </source>
</evidence>